<reference evidence="2 3" key="1">
    <citation type="submission" date="2017-07" db="EMBL/GenBank/DDBJ databases">
        <title>Amycolatopsis antarcticus sp. nov., isolated from the surface of an Antarcticus brown macroalga.</title>
        <authorList>
            <person name="Wang J."/>
            <person name="Leiva S."/>
            <person name="Huang J."/>
            <person name="Huang Y."/>
        </authorList>
    </citation>
    <scope>NUCLEOTIDE SEQUENCE [LARGE SCALE GENOMIC DNA]</scope>
    <source>
        <strain evidence="2 3">AU-G6</strain>
    </source>
</reference>
<proteinExistence type="predicted"/>
<dbReference type="AlphaFoldDB" id="A0A263D4M7"/>
<dbReference type="InParanoid" id="A0A263D4M7"/>
<keyword evidence="3" id="KW-1185">Reference proteome</keyword>
<dbReference type="OrthoDB" id="3233951at2"/>
<feature type="chain" id="PRO_5012627834" description="Serine protease" evidence="1">
    <location>
        <begin position="29"/>
        <end position="290"/>
    </location>
</feature>
<name>A0A263D4M7_9PSEU</name>
<dbReference type="InterPro" id="IPR009003">
    <property type="entry name" value="Peptidase_S1_PA"/>
</dbReference>
<evidence type="ECO:0008006" key="4">
    <source>
        <dbReference type="Google" id="ProtNLM"/>
    </source>
</evidence>
<comment type="caution">
    <text evidence="2">The sequence shown here is derived from an EMBL/GenBank/DDBJ whole genome shotgun (WGS) entry which is preliminary data.</text>
</comment>
<dbReference type="EMBL" id="NKYE01000005">
    <property type="protein sequence ID" value="OZM73410.1"/>
    <property type="molecule type" value="Genomic_DNA"/>
</dbReference>
<keyword evidence="1" id="KW-0732">Signal</keyword>
<organism evidence="2 3">
    <name type="scientific">Amycolatopsis antarctica</name>
    <dbReference type="NCBI Taxonomy" id="1854586"/>
    <lineage>
        <taxon>Bacteria</taxon>
        <taxon>Bacillati</taxon>
        <taxon>Actinomycetota</taxon>
        <taxon>Actinomycetes</taxon>
        <taxon>Pseudonocardiales</taxon>
        <taxon>Pseudonocardiaceae</taxon>
        <taxon>Amycolatopsis</taxon>
    </lineage>
</organism>
<dbReference type="SUPFAM" id="SSF50494">
    <property type="entry name" value="Trypsin-like serine proteases"/>
    <property type="match status" value="1"/>
</dbReference>
<gene>
    <name evidence="2" type="ORF">CFN78_11295</name>
</gene>
<dbReference type="InterPro" id="IPR043504">
    <property type="entry name" value="Peptidase_S1_PA_chymotrypsin"/>
</dbReference>
<sequence>MTRRRSIAALLPAVAGLALCTTATPVLAAEDTASAQAAEVNFAGTVALDNCSGSVVRLASAAPEDPAVVLSNGHCLSEGFPGPGQVLVDQPSDRTFELLSADGASTVATLTATKLLYATMTGTDASLYQLDTSYAELEQQTGIAALELSDTKPAAGADINVVSGYWKEIYTCAMDGPVFELHEGGYVWQDSIRYTPECQTIGGTSGSPIVDGATGKVVGVNNTGNESGGECTMNNPCEVDENGEKTVRQGINYGQQTYLFHGCLVAGSEIDLARPECALPKPAAALPEAA</sequence>
<dbReference type="Proteomes" id="UP000242444">
    <property type="component" value="Unassembled WGS sequence"/>
</dbReference>
<dbReference type="Gene3D" id="2.40.10.10">
    <property type="entry name" value="Trypsin-like serine proteases"/>
    <property type="match status" value="1"/>
</dbReference>
<evidence type="ECO:0000256" key="1">
    <source>
        <dbReference type="SAM" id="SignalP"/>
    </source>
</evidence>
<accession>A0A263D4M7</accession>
<evidence type="ECO:0000313" key="3">
    <source>
        <dbReference type="Proteomes" id="UP000242444"/>
    </source>
</evidence>
<evidence type="ECO:0000313" key="2">
    <source>
        <dbReference type="EMBL" id="OZM73410.1"/>
    </source>
</evidence>
<dbReference type="Pfam" id="PF13365">
    <property type="entry name" value="Trypsin_2"/>
    <property type="match status" value="1"/>
</dbReference>
<dbReference type="RefSeq" id="WP_094862665.1">
    <property type="nucleotide sequence ID" value="NZ_NKYE01000005.1"/>
</dbReference>
<protein>
    <recommendedName>
        <fullName evidence="4">Serine protease</fullName>
    </recommendedName>
</protein>
<feature type="signal peptide" evidence="1">
    <location>
        <begin position="1"/>
        <end position="28"/>
    </location>
</feature>